<dbReference type="RefSeq" id="XP_032333974.1">
    <property type="nucleotide sequence ID" value="XM_032478083.1"/>
</dbReference>
<dbReference type="RefSeq" id="XP_032333979.1">
    <property type="nucleotide sequence ID" value="XM_032478088.1"/>
</dbReference>
<protein>
    <submittedName>
        <fullName evidence="3 4">Uncharacterized protein LOC106730093 isoform X1</fullName>
    </submittedName>
</protein>
<dbReference type="RefSeq" id="XP_032334004.1">
    <property type="nucleotide sequence ID" value="XM_032478113.1"/>
</dbReference>
<evidence type="ECO:0000313" key="10">
    <source>
        <dbReference type="RefSeq" id="XP_032334004.1"/>
    </source>
</evidence>
<feature type="region of interest" description="Disordered" evidence="1">
    <location>
        <begin position="1"/>
        <end position="44"/>
    </location>
</feature>
<dbReference type="GeneID" id="106730093"/>
<dbReference type="Proteomes" id="UP000694856">
    <property type="component" value="Chromosome 1"/>
</dbReference>
<evidence type="ECO:0000313" key="3">
    <source>
        <dbReference type="RefSeq" id="XP_032333974.1"/>
    </source>
</evidence>
<dbReference type="RefSeq" id="XP_032334032.1">
    <property type="nucleotide sequence ID" value="XM_032478141.1"/>
</dbReference>
<proteinExistence type="predicted"/>
<sequence length="345" mass="39489">MSFSRTKDCLLESELPPGAENAEEQRPPLDQTGKSLSHPSEEGARQSLEREAVSCWSQCFPEGAGFSEAQKQVVTPRLNNINSLCLSRLRKNPKPVKDEMKPKNVISRCKRTSTGSNTLKMSKKQRNFHQIRVRTLTPMMFKGQLFIYIYKERELLKWREKVKAGAQDIGSVKETILREEVRNERLQVKNPLRSMENSSPKRPAERTAARNTRSQALKLPMHPAGTKIAFPSWLPCEFPISTSDLASQPKLKSFIYFYEVELQLLPTSLGDSSKTSSPLMAGNGPYLNWHAWTAPFLHLLILIHHRKGQEEFLLVLHHFVPVTTQHNCYFRQFYNASVEELEGRV</sequence>
<gene>
    <name evidence="3 4 5 6 7 8 9 10 11 12 13 14 15" type="primary">LOC106730093</name>
</gene>
<evidence type="ECO:0000313" key="7">
    <source>
        <dbReference type="RefSeq" id="XP_032333990.1"/>
    </source>
</evidence>
<evidence type="ECO:0000313" key="6">
    <source>
        <dbReference type="RefSeq" id="XP_032333986.1"/>
    </source>
</evidence>
<evidence type="ECO:0000313" key="8">
    <source>
        <dbReference type="RefSeq" id="XP_032333992.1"/>
    </source>
</evidence>
<accession>A0A8B8SVA5</accession>
<feature type="region of interest" description="Disordered" evidence="1">
    <location>
        <begin position="191"/>
        <end position="214"/>
    </location>
</feature>
<evidence type="ECO:0000313" key="14">
    <source>
        <dbReference type="RefSeq" id="XP_032334027.1"/>
    </source>
</evidence>
<dbReference type="RefSeq" id="XP_032334016.1">
    <property type="nucleotide sequence ID" value="XM_032478125.1"/>
</dbReference>
<organism evidence="2 12">
    <name type="scientific">Camelus ferus</name>
    <name type="common">Wild bactrian camel</name>
    <name type="synonym">Camelus bactrianus ferus</name>
    <dbReference type="NCBI Taxonomy" id="419612"/>
    <lineage>
        <taxon>Eukaryota</taxon>
        <taxon>Metazoa</taxon>
        <taxon>Chordata</taxon>
        <taxon>Craniata</taxon>
        <taxon>Vertebrata</taxon>
        <taxon>Euteleostomi</taxon>
        <taxon>Mammalia</taxon>
        <taxon>Eutheria</taxon>
        <taxon>Laurasiatheria</taxon>
        <taxon>Artiodactyla</taxon>
        <taxon>Tylopoda</taxon>
        <taxon>Camelidae</taxon>
        <taxon>Camelus</taxon>
    </lineage>
</organism>
<evidence type="ECO:0000313" key="5">
    <source>
        <dbReference type="RefSeq" id="XP_032333983.1"/>
    </source>
</evidence>
<evidence type="ECO:0000313" key="15">
    <source>
        <dbReference type="RefSeq" id="XP_032334032.1"/>
    </source>
</evidence>
<evidence type="ECO:0000313" key="13">
    <source>
        <dbReference type="RefSeq" id="XP_032334022.1"/>
    </source>
</evidence>
<evidence type="ECO:0000313" key="12">
    <source>
        <dbReference type="RefSeq" id="XP_032334016.1"/>
    </source>
</evidence>
<dbReference type="RefSeq" id="XP_032333992.1">
    <property type="nucleotide sequence ID" value="XM_032478101.1"/>
</dbReference>
<dbReference type="RefSeq" id="XP_032334013.1">
    <property type="nucleotide sequence ID" value="XM_032478122.1"/>
</dbReference>
<dbReference type="KEGG" id="cfr:106730093"/>
<dbReference type="RefSeq" id="XP_032333994.1">
    <property type="nucleotide sequence ID" value="XM_032478103.1"/>
</dbReference>
<reference evidence="3 4" key="1">
    <citation type="submission" date="2025-04" db="UniProtKB">
        <authorList>
            <consortium name="RefSeq"/>
        </authorList>
    </citation>
    <scope>IDENTIFICATION</scope>
    <source>
        <tissue evidence="3 4">Ear skin</tissue>
    </source>
</reference>
<dbReference type="AlphaFoldDB" id="A0A8B8SVA5"/>
<evidence type="ECO:0000313" key="4">
    <source>
        <dbReference type="RefSeq" id="XP_032333979.1"/>
    </source>
</evidence>
<evidence type="ECO:0000256" key="1">
    <source>
        <dbReference type="SAM" id="MobiDB-lite"/>
    </source>
</evidence>
<reference evidence="2" key="2">
    <citation type="submission" date="2025-05" db="UniProtKB">
        <authorList>
            <consortium name="RefSeq"/>
        </authorList>
    </citation>
    <scope>NUCLEOTIDE SEQUENCE [LARGE SCALE GENOMIC DNA]</scope>
    <source>
        <tissue evidence="9 10">Ear skin</tissue>
    </source>
</reference>
<keyword evidence="2" id="KW-1185">Reference proteome</keyword>
<name>A0A8B8SVA5_CAMFR</name>
<dbReference type="RefSeq" id="XP_032334027.1">
    <property type="nucleotide sequence ID" value="XM_032478136.1"/>
</dbReference>
<dbReference type="RefSeq" id="XP_032333983.1">
    <property type="nucleotide sequence ID" value="XM_032478092.1"/>
</dbReference>
<evidence type="ECO:0000313" key="11">
    <source>
        <dbReference type="RefSeq" id="XP_032334013.1"/>
    </source>
</evidence>
<evidence type="ECO:0000313" key="2">
    <source>
        <dbReference type="Proteomes" id="UP000694856"/>
    </source>
</evidence>
<feature type="compositionally biased region" description="Basic and acidic residues" evidence="1">
    <location>
        <begin position="1"/>
        <end position="10"/>
    </location>
</feature>
<dbReference type="RefSeq" id="XP_032333990.1">
    <property type="nucleotide sequence ID" value="XM_032478099.1"/>
</dbReference>
<dbReference type="RefSeq" id="XP_032333986.1">
    <property type="nucleotide sequence ID" value="XM_032478095.1"/>
</dbReference>
<evidence type="ECO:0000313" key="9">
    <source>
        <dbReference type="RefSeq" id="XP_032333994.1"/>
    </source>
</evidence>
<dbReference type="RefSeq" id="XP_032334022.1">
    <property type="nucleotide sequence ID" value="XM_032478131.1"/>
</dbReference>